<dbReference type="InterPro" id="IPR047112">
    <property type="entry name" value="RecG/Mfd"/>
</dbReference>
<evidence type="ECO:0000256" key="3">
    <source>
        <dbReference type="ARBA" id="ARBA00022741"/>
    </source>
</evidence>
<evidence type="ECO:0000259" key="17">
    <source>
        <dbReference type="PROSITE" id="PS51194"/>
    </source>
</evidence>
<dbReference type="SUPFAM" id="SSF50249">
    <property type="entry name" value="Nucleic acid-binding proteins"/>
    <property type="match status" value="1"/>
</dbReference>
<protein>
    <recommendedName>
        <fullName evidence="2 15">ATP-dependent DNA helicase RecG</fullName>
        <ecNumber evidence="13 15">5.6.2.4</ecNumber>
    </recommendedName>
</protein>
<comment type="caution">
    <text evidence="18">The sequence shown here is derived from an EMBL/GenBank/DDBJ whole genome shotgun (WGS) entry which is preliminary data.</text>
</comment>
<reference evidence="18 19" key="1">
    <citation type="journal article" date="2015" name="Genome Announc.">
        <title>Expanding the biotechnology potential of lactobacilli through comparative genomics of 213 strains and associated genera.</title>
        <authorList>
            <person name="Sun Z."/>
            <person name="Harris H.M."/>
            <person name="McCann A."/>
            <person name="Guo C."/>
            <person name="Argimon S."/>
            <person name="Zhang W."/>
            <person name="Yang X."/>
            <person name="Jeffery I.B."/>
            <person name="Cooney J.C."/>
            <person name="Kagawa T.F."/>
            <person name="Liu W."/>
            <person name="Song Y."/>
            <person name="Salvetti E."/>
            <person name="Wrobel A."/>
            <person name="Rasinkangas P."/>
            <person name="Parkhill J."/>
            <person name="Rea M.C."/>
            <person name="O'Sullivan O."/>
            <person name="Ritari J."/>
            <person name="Douillard F.P."/>
            <person name="Paul Ross R."/>
            <person name="Yang R."/>
            <person name="Briner A.E."/>
            <person name="Felis G.E."/>
            <person name="de Vos W.M."/>
            <person name="Barrangou R."/>
            <person name="Klaenhammer T.R."/>
            <person name="Caufield P.W."/>
            <person name="Cui Y."/>
            <person name="Zhang H."/>
            <person name="O'Toole P.W."/>
        </authorList>
    </citation>
    <scope>NUCLEOTIDE SEQUENCE [LARGE SCALE GENOMIC DNA]</scope>
    <source>
        <strain evidence="18 19">DSM 23829</strain>
    </source>
</reference>
<dbReference type="InterPro" id="IPR004609">
    <property type="entry name" value="ATP-dep_DNA_helicase_RecG"/>
</dbReference>
<evidence type="ECO:0000259" key="16">
    <source>
        <dbReference type="PROSITE" id="PS51192"/>
    </source>
</evidence>
<evidence type="ECO:0000256" key="15">
    <source>
        <dbReference type="RuleBase" id="RU363016"/>
    </source>
</evidence>
<dbReference type="GO" id="GO:0003677">
    <property type="term" value="F:DNA binding"/>
    <property type="evidence" value="ECO:0007669"/>
    <property type="project" value="UniProtKB-KW"/>
</dbReference>
<evidence type="ECO:0000256" key="8">
    <source>
        <dbReference type="ARBA" id="ARBA00023125"/>
    </source>
</evidence>
<comment type="function">
    <text evidence="15">Plays a critical role in recombination and DNA repair. Helps process Holliday junction intermediates to mature products by catalyzing branch migration. Has replication fork regression activity, unwinds stalled or blocked replication forks to make a HJ that can be resolved. Has a DNA unwinding activity characteristic of a DNA helicase with 3'-5' polarity.</text>
</comment>
<name>A0A0R2AMZ7_9LACO</name>
<dbReference type="SMART" id="SM00487">
    <property type="entry name" value="DEXDc"/>
    <property type="match status" value="1"/>
</dbReference>
<evidence type="ECO:0000256" key="5">
    <source>
        <dbReference type="ARBA" id="ARBA00022801"/>
    </source>
</evidence>
<dbReference type="Gene3D" id="2.40.50.140">
    <property type="entry name" value="Nucleic acid-binding proteins"/>
    <property type="match status" value="1"/>
</dbReference>
<dbReference type="Pfam" id="PF19833">
    <property type="entry name" value="RecG_dom3_C"/>
    <property type="match status" value="1"/>
</dbReference>
<dbReference type="Pfam" id="PF00271">
    <property type="entry name" value="Helicase_C"/>
    <property type="match status" value="1"/>
</dbReference>
<proteinExistence type="inferred from homology"/>
<evidence type="ECO:0000256" key="11">
    <source>
        <dbReference type="ARBA" id="ARBA00023235"/>
    </source>
</evidence>
<evidence type="ECO:0000256" key="4">
    <source>
        <dbReference type="ARBA" id="ARBA00022763"/>
    </source>
</evidence>
<evidence type="ECO:0000256" key="7">
    <source>
        <dbReference type="ARBA" id="ARBA00022840"/>
    </source>
</evidence>
<dbReference type="CDD" id="cd17992">
    <property type="entry name" value="DEXHc_RecG"/>
    <property type="match status" value="1"/>
</dbReference>
<dbReference type="InterPro" id="IPR012340">
    <property type="entry name" value="NA-bd_OB-fold"/>
</dbReference>
<dbReference type="GO" id="GO:0006310">
    <property type="term" value="P:DNA recombination"/>
    <property type="evidence" value="ECO:0007669"/>
    <property type="project" value="UniProtKB-UniRule"/>
</dbReference>
<evidence type="ECO:0000313" key="19">
    <source>
        <dbReference type="Proteomes" id="UP000052012"/>
    </source>
</evidence>
<dbReference type="Pfam" id="PF00270">
    <property type="entry name" value="DEAD"/>
    <property type="match status" value="1"/>
</dbReference>
<dbReference type="Gene3D" id="3.40.50.300">
    <property type="entry name" value="P-loop containing nucleotide triphosphate hydrolases"/>
    <property type="match status" value="2"/>
</dbReference>
<keyword evidence="19" id="KW-1185">Reference proteome</keyword>
<dbReference type="InterPro" id="IPR033454">
    <property type="entry name" value="RecG_wedge"/>
</dbReference>
<organism evidence="18 19">
    <name type="scientific">Apilactobacillus ozensis DSM 23829 = JCM 17196</name>
    <dbReference type="NCBI Taxonomy" id="1423781"/>
    <lineage>
        <taxon>Bacteria</taxon>
        <taxon>Bacillati</taxon>
        <taxon>Bacillota</taxon>
        <taxon>Bacilli</taxon>
        <taxon>Lactobacillales</taxon>
        <taxon>Lactobacillaceae</taxon>
        <taxon>Apilactobacillus</taxon>
    </lineage>
</organism>
<evidence type="ECO:0000256" key="10">
    <source>
        <dbReference type="ARBA" id="ARBA00023204"/>
    </source>
</evidence>
<dbReference type="InterPro" id="IPR014001">
    <property type="entry name" value="Helicase_ATP-bd"/>
</dbReference>
<feature type="domain" description="Helicase ATP-binding" evidence="16">
    <location>
        <begin position="257"/>
        <end position="418"/>
    </location>
</feature>
<dbReference type="Proteomes" id="UP000052012">
    <property type="component" value="Unassembled WGS sequence"/>
</dbReference>
<dbReference type="InterPro" id="IPR045562">
    <property type="entry name" value="RecG_dom3_C"/>
</dbReference>
<dbReference type="InterPro" id="IPR011545">
    <property type="entry name" value="DEAD/DEAH_box_helicase_dom"/>
</dbReference>
<dbReference type="SUPFAM" id="SSF52540">
    <property type="entry name" value="P-loop containing nucleoside triphosphate hydrolases"/>
    <property type="match status" value="2"/>
</dbReference>
<dbReference type="Pfam" id="PF17191">
    <property type="entry name" value="RecG_wedge"/>
    <property type="match status" value="1"/>
</dbReference>
<evidence type="ECO:0000256" key="2">
    <source>
        <dbReference type="ARBA" id="ARBA00017846"/>
    </source>
</evidence>
<feature type="domain" description="Helicase C-terminal" evidence="17">
    <location>
        <begin position="437"/>
        <end position="597"/>
    </location>
</feature>
<dbReference type="NCBIfam" id="NF008165">
    <property type="entry name" value="PRK10917.1-3"/>
    <property type="match status" value="1"/>
</dbReference>
<keyword evidence="8" id="KW-0238">DNA-binding</keyword>
<evidence type="ECO:0000256" key="14">
    <source>
        <dbReference type="ARBA" id="ARBA00048988"/>
    </source>
</evidence>
<dbReference type="STRING" id="1423781.FD06_GL000171"/>
<evidence type="ECO:0000256" key="12">
    <source>
        <dbReference type="ARBA" id="ARBA00034617"/>
    </source>
</evidence>
<dbReference type="GO" id="GO:0016887">
    <property type="term" value="F:ATP hydrolysis activity"/>
    <property type="evidence" value="ECO:0007669"/>
    <property type="project" value="RHEA"/>
</dbReference>
<keyword evidence="11" id="KW-0413">Isomerase</keyword>
<keyword evidence="10 15" id="KW-0234">DNA repair</keyword>
<dbReference type="NCBIfam" id="TIGR00643">
    <property type="entry name" value="recG"/>
    <property type="match status" value="1"/>
</dbReference>
<keyword evidence="6 15" id="KW-0347">Helicase</keyword>
<comment type="catalytic activity">
    <reaction evidence="12 15">
        <text>Couples ATP hydrolysis with the unwinding of duplex DNA by translocating in the 3'-5' direction.</text>
        <dbReference type="EC" id="5.6.2.4"/>
    </reaction>
</comment>
<evidence type="ECO:0000313" key="18">
    <source>
        <dbReference type="EMBL" id="KRM68053.1"/>
    </source>
</evidence>
<dbReference type="EC" id="5.6.2.4" evidence="13 15"/>
<dbReference type="GO" id="GO:0043138">
    <property type="term" value="F:3'-5' DNA helicase activity"/>
    <property type="evidence" value="ECO:0007669"/>
    <property type="project" value="UniProtKB-EC"/>
</dbReference>
<dbReference type="GO" id="GO:0006281">
    <property type="term" value="P:DNA repair"/>
    <property type="evidence" value="ECO:0007669"/>
    <property type="project" value="UniProtKB-UniRule"/>
</dbReference>
<dbReference type="PANTHER" id="PTHR47964">
    <property type="entry name" value="ATP-DEPENDENT DNA HELICASE HOMOLOG RECG, CHLOROPLASTIC"/>
    <property type="match status" value="1"/>
</dbReference>
<dbReference type="CDD" id="cd04488">
    <property type="entry name" value="RecG_wedge_OBF"/>
    <property type="match status" value="1"/>
</dbReference>
<dbReference type="InterPro" id="IPR001650">
    <property type="entry name" value="Helicase_C-like"/>
</dbReference>
<dbReference type="PROSITE" id="PS51194">
    <property type="entry name" value="HELICASE_CTER"/>
    <property type="match status" value="1"/>
</dbReference>
<evidence type="ECO:0000256" key="9">
    <source>
        <dbReference type="ARBA" id="ARBA00023172"/>
    </source>
</evidence>
<comment type="catalytic activity">
    <reaction evidence="14 15">
        <text>ATP + H2O = ADP + phosphate + H(+)</text>
        <dbReference type="Rhea" id="RHEA:13065"/>
        <dbReference type="ChEBI" id="CHEBI:15377"/>
        <dbReference type="ChEBI" id="CHEBI:15378"/>
        <dbReference type="ChEBI" id="CHEBI:30616"/>
        <dbReference type="ChEBI" id="CHEBI:43474"/>
        <dbReference type="ChEBI" id="CHEBI:456216"/>
        <dbReference type="EC" id="5.6.2.4"/>
    </reaction>
</comment>
<gene>
    <name evidence="18" type="ORF">FD06_GL000171</name>
</gene>
<dbReference type="InterPro" id="IPR027417">
    <property type="entry name" value="P-loop_NTPase"/>
</dbReference>
<dbReference type="PANTHER" id="PTHR47964:SF1">
    <property type="entry name" value="ATP-DEPENDENT DNA HELICASE HOMOLOG RECG, CHLOROPLASTIC"/>
    <property type="match status" value="1"/>
</dbReference>
<keyword evidence="3 15" id="KW-0547">Nucleotide-binding</keyword>
<sequence length="666" mass="75334">MPGVGPKKAEYLNQLGIDNINSLLNYFPFRYENLQIKPLNEIKDQEKVILKGQVALEPTVNFLGRKKSILNLRLLVENNVVPVSFFNQPWLKKNVKVGEIILVYGKFNNIKKSLAGIKILSNSEALNSMQPIYSVNKNIGQKELIKLIHLAFEQYRDLIQNVVPSTLIQKYKLLNLVDVINWMHFPKSKQEAYLALRTAKFNEFFLFQMKLQSIKKNDFSSGISIKYNKDDVNSFIDKLPFKLTSAQVKVVNEILFDMHDDKQMNRLLQGDVGSGKTAVAAVAMYAAINDGYQVSLMVPTEVLAEQHANKLASLFEPLGINVALLTGNTKPKPKISLLDGLSNGDIDILIGTHALIQDNVIYNNLGLIIIDEQHRFGVNQRRQLRNKGNHPNVLSMTATPIPRTLAITAYGEMDVSIIDELPAGRMPIKTTWIRNNQFQSILPFLQQRLKSGEQIYIVTPLIEDSETLNMRNAEYIYQQFTETFEPDYKVGILHGRMKDSEKNSVMSDFKNNQFQILVSTTVIEVGVDVSNATVMIIFDAEHFGLAQLHQLRGRVGRGKRQSYCILVANPKNELGAKRMNVMVDSNDGFVISQRDLELRGPGDIVGNKQSGVPEFKVGDPIRDMTMLNIAQQEAIQIVSNNDWQKRPENKNLAIFIEKSFSEKILD</sequence>
<dbReference type="AlphaFoldDB" id="A0A0R2AMZ7"/>
<keyword evidence="9 15" id="KW-0233">DNA recombination</keyword>
<keyword evidence="7 15" id="KW-0067">ATP-binding</keyword>
<evidence type="ECO:0000256" key="1">
    <source>
        <dbReference type="ARBA" id="ARBA00007504"/>
    </source>
</evidence>
<keyword evidence="5 15" id="KW-0378">Hydrolase</keyword>
<dbReference type="SMART" id="SM00490">
    <property type="entry name" value="HELICc"/>
    <property type="match status" value="1"/>
</dbReference>
<dbReference type="EMBL" id="AYYQ01000031">
    <property type="protein sequence ID" value="KRM68053.1"/>
    <property type="molecule type" value="Genomic_DNA"/>
</dbReference>
<dbReference type="NCBIfam" id="NF008168">
    <property type="entry name" value="PRK10917.2-2"/>
    <property type="match status" value="1"/>
</dbReference>
<dbReference type="PATRIC" id="fig|1423781.4.peg.173"/>
<dbReference type="PROSITE" id="PS51192">
    <property type="entry name" value="HELICASE_ATP_BIND_1"/>
    <property type="match status" value="1"/>
</dbReference>
<keyword evidence="4 15" id="KW-0227">DNA damage</keyword>
<evidence type="ECO:0000256" key="13">
    <source>
        <dbReference type="ARBA" id="ARBA00034808"/>
    </source>
</evidence>
<accession>A0A0R2AMZ7</accession>
<dbReference type="GO" id="GO:0005524">
    <property type="term" value="F:ATP binding"/>
    <property type="evidence" value="ECO:0007669"/>
    <property type="project" value="UniProtKB-KW"/>
</dbReference>
<comment type="similarity">
    <text evidence="1 15">Belongs to the helicase family. RecG subfamily.</text>
</comment>
<evidence type="ECO:0000256" key="6">
    <source>
        <dbReference type="ARBA" id="ARBA00022806"/>
    </source>
</evidence>